<name>A0A562Q112_9BURK</name>
<feature type="region of interest" description="Disordered" evidence="1">
    <location>
        <begin position="1"/>
        <end position="22"/>
    </location>
</feature>
<evidence type="ECO:0000313" key="3">
    <source>
        <dbReference type="EMBL" id="QGZ38101.1"/>
    </source>
</evidence>
<proteinExistence type="predicted"/>
<evidence type="ECO:0000256" key="1">
    <source>
        <dbReference type="SAM" id="MobiDB-lite"/>
    </source>
</evidence>
<keyword evidence="2" id="KW-0812">Transmembrane</keyword>
<evidence type="ECO:0000313" key="4">
    <source>
        <dbReference type="EMBL" id="TWI50385.1"/>
    </source>
</evidence>
<evidence type="ECO:0000256" key="2">
    <source>
        <dbReference type="SAM" id="Phobius"/>
    </source>
</evidence>
<dbReference type="RefSeq" id="WP_158206669.1">
    <property type="nucleotide sequence ID" value="NZ_CP046904.1"/>
</dbReference>
<dbReference type="EMBL" id="VLKW01000002">
    <property type="protein sequence ID" value="TWI50385.1"/>
    <property type="molecule type" value="Genomic_DNA"/>
</dbReference>
<evidence type="ECO:0000313" key="6">
    <source>
        <dbReference type="Proteomes" id="UP000437862"/>
    </source>
</evidence>
<feature type="transmembrane region" description="Helical" evidence="2">
    <location>
        <begin position="29"/>
        <end position="47"/>
    </location>
</feature>
<reference evidence="4 5" key="1">
    <citation type="journal article" date="2015" name="Stand. Genomic Sci.">
        <title>Genomic Encyclopedia of Bacterial and Archaeal Type Strains, Phase III: the genomes of soil and plant-associated and newly described type strains.</title>
        <authorList>
            <person name="Whitman W.B."/>
            <person name="Woyke T."/>
            <person name="Klenk H.P."/>
            <person name="Zhou Y."/>
            <person name="Lilburn T.G."/>
            <person name="Beck B.J."/>
            <person name="De Vos P."/>
            <person name="Vandamme P."/>
            <person name="Eisen J.A."/>
            <person name="Garrity G."/>
            <person name="Hugenholtz P."/>
            <person name="Kyrpides N.C."/>
        </authorList>
    </citation>
    <scope>NUCLEOTIDE SEQUENCE [LARGE SCALE GENOMIC DNA]</scope>
    <source>
        <strain evidence="4 5">CGMCC 1.10685</strain>
    </source>
</reference>
<keyword evidence="6" id="KW-1185">Reference proteome</keyword>
<evidence type="ECO:0000313" key="5">
    <source>
        <dbReference type="Proteomes" id="UP000315112"/>
    </source>
</evidence>
<keyword evidence="2" id="KW-0472">Membrane</keyword>
<sequence length="48" mass="5444">MWNDEHDAAAERPRQRVRLKRPRKPGADLMRAGLVVLALVIIASFFGD</sequence>
<keyword evidence="2" id="KW-1133">Transmembrane helix</keyword>
<dbReference type="AlphaFoldDB" id="A0A562Q112"/>
<reference evidence="3 6" key="3">
    <citation type="submission" date="2019-12" db="EMBL/GenBank/DDBJ databases">
        <title>Draft Genome Sequences of Six Type Strains of the Genus Massilia.</title>
        <authorList>
            <person name="Miess H."/>
            <person name="Frediansyah A."/>
            <person name="Goeker M."/>
            <person name="Gross H."/>
        </authorList>
    </citation>
    <scope>NUCLEOTIDE SEQUENCE [LARGE SCALE GENOMIC DNA]</scope>
    <source>
        <strain evidence="3 6">DSM 26639</strain>
    </source>
</reference>
<dbReference type="Proteomes" id="UP000437862">
    <property type="component" value="Chromosome"/>
</dbReference>
<dbReference type="EMBL" id="CP046904">
    <property type="protein sequence ID" value="QGZ38101.1"/>
    <property type="molecule type" value="Genomic_DNA"/>
</dbReference>
<accession>A0A562Q112</accession>
<reference evidence="4" key="2">
    <citation type="submission" date="2019-07" db="EMBL/GenBank/DDBJ databases">
        <authorList>
            <person name="Whitman W."/>
            <person name="Huntemann M."/>
            <person name="Clum A."/>
            <person name="Pillay M."/>
            <person name="Palaniappan K."/>
            <person name="Varghese N."/>
            <person name="Mikhailova N."/>
            <person name="Stamatis D."/>
            <person name="Reddy T."/>
            <person name="Daum C."/>
            <person name="Shapiro N."/>
            <person name="Ivanova N."/>
            <person name="Kyrpides N."/>
            <person name="Woyke T."/>
        </authorList>
    </citation>
    <scope>NUCLEOTIDE SEQUENCE</scope>
    <source>
        <strain evidence="4">CGMCC 1.10685</strain>
    </source>
</reference>
<gene>
    <name evidence="3" type="ORF">GO485_02915</name>
    <name evidence="4" type="ORF">IP92_01614</name>
</gene>
<dbReference type="Proteomes" id="UP000315112">
    <property type="component" value="Unassembled WGS sequence"/>
</dbReference>
<feature type="compositionally biased region" description="Basic and acidic residues" evidence="1">
    <location>
        <begin position="1"/>
        <end position="14"/>
    </location>
</feature>
<organism evidence="4 5">
    <name type="scientific">Pseudoduganella flava</name>
    <dbReference type="NCBI Taxonomy" id="871742"/>
    <lineage>
        <taxon>Bacteria</taxon>
        <taxon>Pseudomonadati</taxon>
        <taxon>Pseudomonadota</taxon>
        <taxon>Betaproteobacteria</taxon>
        <taxon>Burkholderiales</taxon>
        <taxon>Oxalobacteraceae</taxon>
        <taxon>Telluria group</taxon>
        <taxon>Pseudoduganella</taxon>
    </lineage>
</organism>
<protein>
    <submittedName>
        <fullName evidence="4">Uncharacterized protein</fullName>
    </submittedName>
</protein>